<proteinExistence type="predicted"/>
<accession>A0ABW2HAH4</accession>
<dbReference type="InterPro" id="IPR053137">
    <property type="entry name" value="NLR-like"/>
</dbReference>
<dbReference type="SUPFAM" id="SSF52540">
    <property type="entry name" value="P-loop containing nucleoside triphosphate hydrolases"/>
    <property type="match status" value="1"/>
</dbReference>
<keyword evidence="2" id="KW-1185">Reference proteome</keyword>
<sequence length="807" mass="85821">MTDDSPTRYEVNAPNAKGLYVGDGVQVNVFGGRPEPAWPIAVGRVPPLADCWQPRPDEQALLPVGNSRTAVLTQVLSGMGGVGKTQLAVGWATSLWQREHVDLLLWADAGSRQSIVSAYAQAAAAVGADSRLEGEQAAQWFLQWLATTGRRWAVVLDDLTRPADLTGWWPPATGAGSVVVTTRRGDSALRRDNRVLVQVGLFAASQAHEYLTAKLAAHPGLADDVHGVAADLGYLPLALAQSAAYMIDRNMTCGAYRGRLADRRRGLEHLVPEPESLPDEHQATVAATWSLSVDHADTLRPAGLSRPLLQLASLLDPNGIPAAVLTAPPVSAWLSNAAGAEVMAEDVHDAVRNLHLLSLAVHDPGNPARSLRVHALVQRATRDQTPPAVRDSATVAAADALQAVWPAADTDPDPDLGQALRANTEHLHHTNPDPLWTPDNGVHVVLFTAGSRLGQVGQVRAAVDYLQRMHQTAHRRLGPDHHDTMAARANVAYWRGASGDVAGAVEAYELLLDDISRVLGPDHPDTLTTRGNLARWRGQAGDAGGAAAASEQLLGDRLRVLGPDHPHTLTTRANVAYWRGQAGDAAGAAAAFEQLLADRLRVLGPDHPDTLATRHNLATWRGEAGDAAGAAAAFEQLVADRVRVVGADHPDTLTSRHSLAGWRGAAGDAGGTVAAFEDLLADRVRALGPDHPDTLATRHSLAYWRGQAGDAAGAATAFEHLLGDRLRVLGPDHPDTLNTRSNLAGWQGRAGDAAGAVAGYEQLLADRLRVLGADHPHTLATRRSLAHWRERFGELPSENGARTETEE</sequence>
<dbReference type="InterPro" id="IPR027417">
    <property type="entry name" value="P-loop_NTPase"/>
</dbReference>
<dbReference type="PANTHER" id="PTHR46082:SF6">
    <property type="entry name" value="AAA+ ATPASE DOMAIN-CONTAINING PROTEIN-RELATED"/>
    <property type="match status" value="1"/>
</dbReference>
<dbReference type="Gene3D" id="3.40.50.300">
    <property type="entry name" value="P-loop containing nucleotide triphosphate hydrolases"/>
    <property type="match status" value="1"/>
</dbReference>
<dbReference type="Pfam" id="PF13374">
    <property type="entry name" value="TPR_10"/>
    <property type="match status" value="5"/>
</dbReference>
<dbReference type="Pfam" id="PF13424">
    <property type="entry name" value="TPR_12"/>
    <property type="match status" value="1"/>
</dbReference>
<protein>
    <submittedName>
        <fullName evidence="1">FxSxx-COOH system tetratricopeptide repeat protein</fullName>
    </submittedName>
</protein>
<dbReference type="Proteomes" id="UP001596392">
    <property type="component" value="Unassembled WGS sequence"/>
</dbReference>
<dbReference type="RefSeq" id="WP_376810402.1">
    <property type="nucleotide sequence ID" value="NZ_JBHTAC010000062.1"/>
</dbReference>
<name>A0ABW2HAH4_9ACTN</name>
<dbReference type="InterPro" id="IPR011990">
    <property type="entry name" value="TPR-like_helical_dom_sf"/>
</dbReference>
<gene>
    <name evidence="1" type="primary">fxsT</name>
    <name evidence="1" type="ORF">ACFQO7_34920</name>
</gene>
<dbReference type="EMBL" id="JBHTAC010000062">
    <property type="protein sequence ID" value="MFC7247686.1"/>
    <property type="molecule type" value="Genomic_DNA"/>
</dbReference>
<dbReference type="SUPFAM" id="SSF48452">
    <property type="entry name" value="TPR-like"/>
    <property type="match status" value="3"/>
</dbReference>
<dbReference type="NCBIfam" id="NF040586">
    <property type="entry name" value="FxSxx_TPR"/>
    <property type="match status" value="1"/>
</dbReference>
<evidence type="ECO:0000313" key="1">
    <source>
        <dbReference type="EMBL" id="MFC7247686.1"/>
    </source>
</evidence>
<dbReference type="Gene3D" id="1.25.40.10">
    <property type="entry name" value="Tetratricopeptide repeat domain"/>
    <property type="match status" value="2"/>
</dbReference>
<reference evidence="2" key="1">
    <citation type="journal article" date="2019" name="Int. J. Syst. Evol. Microbiol.">
        <title>The Global Catalogue of Microorganisms (GCM) 10K type strain sequencing project: providing services to taxonomists for standard genome sequencing and annotation.</title>
        <authorList>
            <consortium name="The Broad Institute Genomics Platform"/>
            <consortium name="The Broad Institute Genome Sequencing Center for Infectious Disease"/>
            <person name="Wu L."/>
            <person name="Ma J."/>
        </authorList>
    </citation>
    <scope>NUCLEOTIDE SEQUENCE [LARGE SCALE GENOMIC DNA]</scope>
    <source>
        <strain evidence="2">CGMCC 1.9106</strain>
    </source>
</reference>
<organism evidence="1 2">
    <name type="scientific">Catellatospora aurea</name>
    <dbReference type="NCBI Taxonomy" id="1337874"/>
    <lineage>
        <taxon>Bacteria</taxon>
        <taxon>Bacillati</taxon>
        <taxon>Actinomycetota</taxon>
        <taxon>Actinomycetes</taxon>
        <taxon>Micromonosporales</taxon>
        <taxon>Micromonosporaceae</taxon>
        <taxon>Catellatospora</taxon>
    </lineage>
</organism>
<dbReference type="PANTHER" id="PTHR46082">
    <property type="entry name" value="ATP/GTP-BINDING PROTEIN-RELATED"/>
    <property type="match status" value="1"/>
</dbReference>
<evidence type="ECO:0000313" key="2">
    <source>
        <dbReference type="Proteomes" id="UP001596392"/>
    </source>
</evidence>
<comment type="caution">
    <text evidence="1">The sequence shown here is derived from an EMBL/GenBank/DDBJ whole genome shotgun (WGS) entry which is preliminary data.</text>
</comment>